<reference evidence="2 3" key="1">
    <citation type="submission" date="2019-02" db="EMBL/GenBank/DDBJ databases">
        <title>Deep-cultivation of Planctomycetes and their phenomic and genomic characterization uncovers novel biology.</title>
        <authorList>
            <person name="Wiegand S."/>
            <person name="Jogler M."/>
            <person name="Boedeker C."/>
            <person name="Pinto D."/>
            <person name="Vollmers J."/>
            <person name="Rivas-Marin E."/>
            <person name="Kohn T."/>
            <person name="Peeters S.H."/>
            <person name="Heuer A."/>
            <person name="Rast P."/>
            <person name="Oberbeckmann S."/>
            <person name="Bunk B."/>
            <person name="Jeske O."/>
            <person name="Meyerdierks A."/>
            <person name="Storesund J.E."/>
            <person name="Kallscheuer N."/>
            <person name="Luecker S."/>
            <person name="Lage O.M."/>
            <person name="Pohl T."/>
            <person name="Merkel B.J."/>
            <person name="Hornburger P."/>
            <person name="Mueller R.-W."/>
            <person name="Bruemmer F."/>
            <person name="Labrenz M."/>
            <person name="Spormann A.M."/>
            <person name="Op den Camp H."/>
            <person name="Overmann J."/>
            <person name="Amann R."/>
            <person name="Jetten M.S.M."/>
            <person name="Mascher T."/>
            <person name="Medema M.H."/>
            <person name="Devos D.P."/>
            <person name="Kaster A.-K."/>
            <person name="Ovreas L."/>
            <person name="Rohde M."/>
            <person name="Galperin M.Y."/>
            <person name="Jogler C."/>
        </authorList>
    </citation>
    <scope>NUCLEOTIDE SEQUENCE [LARGE SCALE GENOMIC DNA]</scope>
    <source>
        <strain evidence="2 3">ETA_A8</strain>
    </source>
</reference>
<sequence>MSRSLVITLEAKDDLRAAARWYEDQSAGLGFRFMQAIDHALDLIALHPEIHAIVHRDGRLAKVERFPYAICYRLERSRILIFSVTHTSRDPAYWQDRLP</sequence>
<name>A0A517Y5J3_9BACT</name>
<evidence type="ECO:0000256" key="1">
    <source>
        <dbReference type="ARBA" id="ARBA00022649"/>
    </source>
</evidence>
<dbReference type="EMBL" id="CP036274">
    <property type="protein sequence ID" value="QDU25513.1"/>
    <property type="molecule type" value="Genomic_DNA"/>
</dbReference>
<accession>A0A517Y5J3</accession>
<dbReference type="InterPro" id="IPR035093">
    <property type="entry name" value="RelE/ParE_toxin_dom_sf"/>
</dbReference>
<evidence type="ECO:0000313" key="2">
    <source>
        <dbReference type="EMBL" id="QDU25513.1"/>
    </source>
</evidence>
<gene>
    <name evidence="2" type="ORF">ETAA8_05820</name>
</gene>
<dbReference type="AlphaFoldDB" id="A0A517Y5J3"/>
<keyword evidence="1" id="KW-1277">Toxin-antitoxin system</keyword>
<dbReference type="OrthoDB" id="9809155at2"/>
<protein>
    <submittedName>
        <fullName evidence="2">Plasmid stabilization system protein</fullName>
    </submittedName>
</protein>
<organism evidence="2 3">
    <name type="scientific">Anatilimnocola aggregata</name>
    <dbReference type="NCBI Taxonomy" id="2528021"/>
    <lineage>
        <taxon>Bacteria</taxon>
        <taxon>Pseudomonadati</taxon>
        <taxon>Planctomycetota</taxon>
        <taxon>Planctomycetia</taxon>
        <taxon>Pirellulales</taxon>
        <taxon>Pirellulaceae</taxon>
        <taxon>Anatilimnocola</taxon>
    </lineage>
</organism>
<proteinExistence type="predicted"/>
<keyword evidence="3" id="KW-1185">Reference proteome</keyword>
<dbReference type="InterPro" id="IPR007712">
    <property type="entry name" value="RelE/ParE_toxin"/>
</dbReference>
<evidence type="ECO:0000313" key="3">
    <source>
        <dbReference type="Proteomes" id="UP000315017"/>
    </source>
</evidence>
<dbReference type="Proteomes" id="UP000315017">
    <property type="component" value="Chromosome"/>
</dbReference>
<dbReference type="KEGG" id="aagg:ETAA8_05820"/>
<dbReference type="Gene3D" id="3.30.2310.20">
    <property type="entry name" value="RelE-like"/>
    <property type="match status" value="1"/>
</dbReference>
<dbReference type="RefSeq" id="WP_145084575.1">
    <property type="nucleotide sequence ID" value="NZ_CP036274.1"/>
</dbReference>
<dbReference type="Pfam" id="PF05016">
    <property type="entry name" value="ParE_toxin"/>
    <property type="match status" value="1"/>
</dbReference>